<feature type="signal peptide" evidence="2">
    <location>
        <begin position="1"/>
        <end position="21"/>
    </location>
</feature>
<feature type="non-terminal residue" evidence="3">
    <location>
        <position position="57"/>
    </location>
</feature>
<keyword evidence="4" id="KW-1185">Reference proteome</keyword>
<proteinExistence type="predicted"/>
<dbReference type="AlphaFoldDB" id="A0ABD0PI10"/>
<reference evidence="3 4" key="1">
    <citation type="submission" date="2024-05" db="EMBL/GenBank/DDBJ databases">
        <title>Genome sequencing and assembly of Indian major carp, Cirrhinus mrigala (Hamilton, 1822).</title>
        <authorList>
            <person name="Mohindra V."/>
            <person name="Chowdhury L.M."/>
            <person name="Lal K."/>
            <person name="Jena J.K."/>
        </authorList>
    </citation>
    <scope>NUCLEOTIDE SEQUENCE [LARGE SCALE GENOMIC DNA]</scope>
    <source>
        <strain evidence="3">CM1030</strain>
        <tissue evidence="3">Blood</tissue>
    </source>
</reference>
<dbReference type="Proteomes" id="UP001529510">
    <property type="component" value="Unassembled WGS sequence"/>
</dbReference>
<organism evidence="3 4">
    <name type="scientific">Cirrhinus mrigala</name>
    <name type="common">Mrigala</name>
    <dbReference type="NCBI Taxonomy" id="683832"/>
    <lineage>
        <taxon>Eukaryota</taxon>
        <taxon>Metazoa</taxon>
        <taxon>Chordata</taxon>
        <taxon>Craniata</taxon>
        <taxon>Vertebrata</taxon>
        <taxon>Euteleostomi</taxon>
        <taxon>Actinopterygii</taxon>
        <taxon>Neopterygii</taxon>
        <taxon>Teleostei</taxon>
        <taxon>Ostariophysi</taxon>
        <taxon>Cypriniformes</taxon>
        <taxon>Cyprinidae</taxon>
        <taxon>Labeoninae</taxon>
        <taxon>Labeonini</taxon>
        <taxon>Cirrhinus</taxon>
    </lineage>
</organism>
<sequence>RCMAASFAQARLALINCVTLANVLKTPWTSELPSVPSSTANPSADGTTSGNPTHVWT</sequence>
<evidence type="ECO:0000313" key="4">
    <source>
        <dbReference type="Proteomes" id="UP001529510"/>
    </source>
</evidence>
<feature type="chain" id="PRO_5044775273" evidence="2">
    <location>
        <begin position="22"/>
        <end position="57"/>
    </location>
</feature>
<accession>A0ABD0PI10</accession>
<evidence type="ECO:0000313" key="3">
    <source>
        <dbReference type="EMBL" id="KAL0173306.1"/>
    </source>
</evidence>
<protein>
    <submittedName>
        <fullName evidence="3">Uncharacterized protein</fullName>
    </submittedName>
</protein>
<evidence type="ECO:0000256" key="2">
    <source>
        <dbReference type="SAM" id="SignalP"/>
    </source>
</evidence>
<gene>
    <name evidence="3" type="ORF">M9458_033617</name>
</gene>
<dbReference type="EMBL" id="JAMKFB020000016">
    <property type="protein sequence ID" value="KAL0173306.1"/>
    <property type="molecule type" value="Genomic_DNA"/>
</dbReference>
<keyword evidence="2" id="KW-0732">Signal</keyword>
<feature type="non-terminal residue" evidence="3">
    <location>
        <position position="1"/>
    </location>
</feature>
<evidence type="ECO:0000256" key="1">
    <source>
        <dbReference type="SAM" id="MobiDB-lite"/>
    </source>
</evidence>
<name>A0ABD0PI10_CIRMR</name>
<comment type="caution">
    <text evidence="3">The sequence shown here is derived from an EMBL/GenBank/DDBJ whole genome shotgun (WGS) entry which is preliminary data.</text>
</comment>
<feature type="region of interest" description="Disordered" evidence="1">
    <location>
        <begin position="29"/>
        <end position="57"/>
    </location>
</feature>